<dbReference type="GO" id="GO:0008408">
    <property type="term" value="F:3'-5' exonuclease activity"/>
    <property type="evidence" value="ECO:0007669"/>
    <property type="project" value="TreeGrafter"/>
</dbReference>
<dbReference type="SUPFAM" id="SSF53098">
    <property type="entry name" value="Ribonuclease H-like"/>
    <property type="match status" value="1"/>
</dbReference>
<keyword evidence="1" id="KW-0540">Nuclease</keyword>
<sequence>MINRYVALDIETTGLNPAVDRIIEVGMARVEDGQITQKYSTLVYPGISVSERITELTGIHNEELAGKPRIEEIIGDITRFIGDWPILGHNVTFDFSFLKRAAVNNGYTITDDGIDTLKIARRLLPELEHKNLSFLCQYFNIDPGRSHRAYDDAVSASVLYGKLEKLKPEDNSFSNTTKLVYVVKKDSPITPPQRRYLAALVEKHNINLEIPVEEMTKSMASRQIDTIIAQYGK</sequence>
<evidence type="ECO:0000256" key="1">
    <source>
        <dbReference type="ARBA" id="ARBA00022839"/>
    </source>
</evidence>
<keyword evidence="3" id="KW-0548">Nucleotidyltransferase</keyword>
<name>A0A174Z210_9FIRM</name>
<keyword evidence="1" id="KW-0269">Exonuclease</keyword>
<dbReference type="EMBL" id="CZBU01000006">
    <property type="protein sequence ID" value="CUQ78949.1"/>
    <property type="molecule type" value="Genomic_DNA"/>
</dbReference>
<dbReference type="InterPro" id="IPR036397">
    <property type="entry name" value="RNaseH_sf"/>
</dbReference>
<gene>
    <name evidence="3" type="primary">polC_2</name>
    <name evidence="3" type="ORF">ERS852490_02601</name>
    <name evidence="4" type="ORF">ERS852492_01131</name>
</gene>
<dbReference type="OrthoDB" id="9776650at2"/>
<dbReference type="FunFam" id="3.30.420.10:FF:000045">
    <property type="entry name" value="3'-5' exonuclease DinG"/>
    <property type="match status" value="1"/>
</dbReference>
<dbReference type="GO" id="GO:0003887">
    <property type="term" value="F:DNA-directed DNA polymerase activity"/>
    <property type="evidence" value="ECO:0007669"/>
    <property type="project" value="UniProtKB-EC"/>
</dbReference>
<dbReference type="GO" id="GO:0003677">
    <property type="term" value="F:DNA binding"/>
    <property type="evidence" value="ECO:0007669"/>
    <property type="project" value="InterPro"/>
</dbReference>
<dbReference type="NCBIfam" id="TIGR00573">
    <property type="entry name" value="dnaq"/>
    <property type="match status" value="1"/>
</dbReference>
<dbReference type="Pfam" id="PF00929">
    <property type="entry name" value="RNase_T"/>
    <property type="match status" value="1"/>
</dbReference>
<dbReference type="Gene3D" id="3.30.420.10">
    <property type="entry name" value="Ribonuclease H-like superfamily/Ribonuclease H"/>
    <property type="match status" value="1"/>
</dbReference>
<dbReference type="CDD" id="cd06127">
    <property type="entry name" value="DEDDh"/>
    <property type="match status" value="1"/>
</dbReference>
<evidence type="ECO:0000313" key="5">
    <source>
        <dbReference type="Proteomes" id="UP000095621"/>
    </source>
</evidence>
<dbReference type="EC" id="2.7.7.7" evidence="3"/>
<dbReference type="InterPro" id="IPR006054">
    <property type="entry name" value="DnaQ"/>
</dbReference>
<evidence type="ECO:0000313" key="4">
    <source>
        <dbReference type="EMBL" id="CUQ83200.1"/>
    </source>
</evidence>
<dbReference type="Proteomes" id="UP000095621">
    <property type="component" value="Unassembled WGS sequence"/>
</dbReference>
<dbReference type="PANTHER" id="PTHR30231">
    <property type="entry name" value="DNA POLYMERASE III SUBUNIT EPSILON"/>
    <property type="match status" value="1"/>
</dbReference>
<dbReference type="InterPro" id="IPR012337">
    <property type="entry name" value="RNaseH-like_sf"/>
</dbReference>
<dbReference type="RefSeq" id="WP_055216332.1">
    <property type="nucleotide sequence ID" value="NZ_CABIXW010000003.1"/>
</dbReference>
<reference evidence="5 6" key="1">
    <citation type="submission" date="2015-09" db="EMBL/GenBank/DDBJ databases">
        <authorList>
            <consortium name="Pathogen Informatics"/>
        </authorList>
    </citation>
    <scope>NUCLEOTIDE SEQUENCE [LARGE SCALE GENOMIC DNA]</scope>
    <source>
        <strain evidence="3 5">2789STDY5834875</strain>
        <strain evidence="4 6">2789STDY5834878</strain>
    </source>
</reference>
<dbReference type="SMART" id="SM00479">
    <property type="entry name" value="EXOIII"/>
    <property type="match status" value="1"/>
</dbReference>
<accession>A0A174Z210</accession>
<dbReference type="InterPro" id="IPR013520">
    <property type="entry name" value="Ribonucl_H"/>
</dbReference>
<dbReference type="PANTHER" id="PTHR30231:SF41">
    <property type="entry name" value="DNA POLYMERASE III SUBUNIT EPSILON"/>
    <property type="match status" value="1"/>
</dbReference>
<dbReference type="AlphaFoldDB" id="A0A174Z210"/>
<dbReference type="Proteomes" id="UP000095780">
    <property type="component" value="Unassembled WGS sequence"/>
</dbReference>
<protein>
    <submittedName>
        <fullName evidence="3">DNA polymerase III polC-type</fullName>
        <ecNumber evidence="3">2.7.7.7</ecNumber>
    </submittedName>
</protein>
<evidence type="ECO:0000313" key="6">
    <source>
        <dbReference type="Proteomes" id="UP000095780"/>
    </source>
</evidence>
<dbReference type="EMBL" id="CZBV01000003">
    <property type="protein sequence ID" value="CUQ83200.1"/>
    <property type="molecule type" value="Genomic_DNA"/>
</dbReference>
<dbReference type="GO" id="GO:0005829">
    <property type="term" value="C:cytosol"/>
    <property type="evidence" value="ECO:0007669"/>
    <property type="project" value="TreeGrafter"/>
</dbReference>
<evidence type="ECO:0000259" key="2">
    <source>
        <dbReference type="SMART" id="SM00479"/>
    </source>
</evidence>
<evidence type="ECO:0000313" key="3">
    <source>
        <dbReference type="EMBL" id="CUQ78949.1"/>
    </source>
</evidence>
<keyword evidence="3" id="KW-0808">Transferase</keyword>
<dbReference type="GO" id="GO:0045004">
    <property type="term" value="P:DNA replication proofreading"/>
    <property type="evidence" value="ECO:0007669"/>
    <property type="project" value="TreeGrafter"/>
</dbReference>
<keyword evidence="1" id="KW-0378">Hydrolase</keyword>
<feature type="domain" description="Exonuclease" evidence="2">
    <location>
        <begin position="4"/>
        <end position="169"/>
    </location>
</feature>
<organism evidence="3 5">
    <name type="scientific">Lachnospira eligens</name>
    <dbReference type="NCBI Taxonomy" id="39485"/>
    <lineage>
        <taxon>Bacteria</taxon>
        <taxon>Bacillati</taxon>
        <taxon>Bacillota</taxon>
        <taxon>Clostridia</taxon>
        <taxon>Lachnospirales</taxon>
        <taxon>Lachnospiraceae</taxon>
        <taxon>Lachnospira</taxon>
    </lineage>
</organism>
<proteinExistence type="predicted"/>